<evidence type="ECO:0000313" key="1">
    <source>
        <dbReference type="EMBL" id="ASN72345.1"/>
    </source>
</evidence>
<protein>
    <recommendedName>
        <fullName evidence="2">DUF771 domain-containing protein</fullName>
    </recommendedName>
</protein>
<dbReference type="InterPro" id="IPR008489">
    <property type="entry name" value="DUF771"/>
</dbReference>
<dbReference type="Pfam" id="PF05595">
    <property type="entry name" value="DUF771"/>
    <property type="match status" value="1"/>
</dbReference>
<reference evidence="1" key="1">
    <citation type="submission" date="2017-06" db="EMBL/GenBank/DDBJ databases">
        <title>Novel phages from South African skin metaviromes.</title>
        <authorList>
            <person name="van Zyl L.J."/>
            <person name="Abrahams Y."/>
            <person name="Stander E.A."/>
            <person name="Kirby B.M."/>
            <person name="Clavaud C."/>
            <person name="Farcet C."/>
            <person name="Breton L."/>
            <person name="Trindade M.I."/>
        </authorList>
    </citation>
    <scope>NUCLEOTIDE SEQUENCE</scope>
</reference>
<name>A0A2H4JAR4_9CAUD</name>
<dbReference type="EMBL" id="MF417950">
    <property type="protein sequence ID" value="ASN72345.1"/>
    <property type="molecule type" value="Genomic_DNA"/>
</dbReference>
<evidence type="ECO:0008006" key="2">
    <source>
        <dbReference type="Google" id="ProtNLM"/>
    </source>
</evidence>
<accession>A0A2H4JAR4</accession>
<organism evidence="1">
    <name type="scientific">uncultured Caudovirales phage</name>
    <dbReference type="NCBI Taxonomy" id="2100421"/>
    <lineage>
        <taxon>Viruses</taxon>
        <taxon>Duplodnaviria</taxon>
        <taxon>Heunggongvirae</taxon>
        <taxon>Uroviricota</taxon>
        <taxon>Caudoviricetes</taxon>
        <taxon>Peduoviridae</taxon>
        <taxon>Maltschvirus</taxon>
        <taxon>Maltschvirus maltsch</taxon>
    </lineage>
</organism>
<gene>
    <name evidence="1" type="ORF">7F12_21</name>
</gene>
<sequence length="100" mass="11815">MSQTLTVTIPDTHVLIPKVELEKLISKTLPVTWTMEDLIQESKLSRYLIFKRILEVPRFNKYLKENGIWFEGQGGSSSHYFDAELMRKFLKDYKKEIYNG</sequence>
<proteinExistence type="predicted"/>